<reference evidence="3" key="1">
    <citation type="submission" date="2010-11" db="EMBL/GenBank/DDBJ databases">
        <title>The complete sequence of chromosome of Oceanithermus profundus DSM 14977.</title>
        <authorList>
            <consortium name="US DOE Joint Genome Institute (JGI-PGF)"/>
            <person name="Lucas S."/>
            <person name="Copeland A."/>
            <person name="Lapidus A."/>
            <person name="Bruce D."/>
            <person name="Goodwin L."/>
            <person name="Pitluck S."/>
            <person name="Kyrpides N."/>
            <person name="Mavromatis K."/>
            <person name="Pagani I."/>
            <person name="Ivanova N."/>
            <person name="Zhang X."/>
            <person name="Brettin T."/>
            <person name="Detter J.C."/>
            <person name="Tapia R."/>
            <person name="Han C."/>
            <person name="Land M."/>
            <person name="Hauser L."/>
            <person name="Markowitz V."/>
            <person name="Cheng J.-F."/>
            <person name="Hugenholtz P."/>
            <person name="Woyke T."/>
            <person name="Wu D."/>
            <person name="Tindall B."/>
            <person name="Faehnrich R."/>
            <person name="Brambilla E."/>
            <person name="Klenk H.-P."/>
            <person name="Eisen J.A."/>
        </authorList>
    </citation>
    <scope>NUCLEOTIDE SEQUENCE [LARGE SCALE GENOMIC DNA]</scope>
    <source>
        <strain evidence="3">DSM 14977 / NBRC 100410 / VKM B-2274 / 506</strain>
    </source>
</reference>
<accession>E4U5T0</accession>
<dbReference type="PANTHER" id="PTHR11895:SF176">
    <property type="entry name" value="AMIDASE AMID-RELATED"/>
    <property type="match status" value="1"/>
</dbReference>
<dbReference type="STRING" id="670487.Ocepr_0232"/>
<evidence type="ECO:0000313" key="2">
    <source>
        <dbReference type="EMBL" id="ADR35694.1"/>
    </source>
</evidence>
<dbReference type="eggNOG" id="COG0154">
    <property type="taxonomic scope" value="Bacteria"/>
</dbReference>
<gene>
    <name evidence="2" type="ordered locus">Ocepr_0232</name>
</gene>
<keyword evidence="3" id="KW-1185">Reference proteome</keyword>
<dbReference type="Proteomes" id="UP000008722">
    <property type="component" value="Chromosome"/>
</dbReference>
<name>E4U5T0_OCEP5</name>
<sequence>METAADLVRDYARGVRDPVRETERVLERLEPGPAVAARTERRALAAAHKSAERYAAGRPLGPVDGVPVLVKDLLDVTGTVTAAGSAVLARLRPPAASDAPAVRNLQRAGAVVVGKSQLNELAFSGLGLNPHFGTPQNALNPDWVPGGSSSGSAVAVARGLVPLAVGTDTGGSVRIPAAFNGLVGFKPSWGRISTRGVTPLAVSLDTVGPLARRVEDAWAFFLALAGEPHRPLARPSGPPRLLVPADLLERARPEVQGAFERALARLEAAGARLERRPLPGLAEVYDLYRRYGALAAHEAYARWRGLIAEHGAAMDPRVVRRVLAVAERPSVHHVQLRRERARRVPAFWAGLRGTDALVLPTAPVPPPLLAEVEASEEAFFRANDRVLAYTMLFNFYAGPAVSLPLAPGLGLMLAAAPGRDAALFALARWVEAQGALGTMDA</sequence>
<dbReference type="SUPFAM" id="SSF75304">
    <property type="entry name" value="Amidase signature (AS) enzymes"/>
    <property type="match status" value="1"/>
</dbReference>
<proteinExistence type="predicted"/>
<dbReference type="GO" id="GO:0003824">
    <property type="term" value="F:catalytic activity"/>
    <property type="evidence" value="ECO:0007669"/>
    <property type="project" value="InterPro"/>
</dbReference>
<evidence type="ECO:0000313" key="3">
    <source>
        <dbReference type="Proteomes" id="UP000008722"/>
    </source>
</evidence>
<dbReference type="EMBL" id="CP002361">
    <property type="protein sequence ID" value="ADR35694.1"/>
    <property type="molecule type" value="Genomic_DNA"/>
</dbReference>
<organism evidence="2 3">
    <name type="scientific">Oceanithermus profundus (strain DSM 14977 / NBRC 100410 / VKM B-2274 / 506)</name>
    <dbReference type="NCBI Taxonomy" id="670487"/>
    <lineage>
        <taxon>Bacteria</taxon>
        <taxon>Thermotogati</taxon>
        <taxon>Deinococcota</taxon>
        <taxon>Deinococci</taxon>
        <taxon>Thermales</taxon>
        <taxon>Thermaceae</taxon>
        <taxon>Oceanithermus</taxon>
    </lineage>
</organism>
<dbReference type="PANTHER" id="PTHR11895">
    <property type="entry name" value="TRANSAMIDASE"/>
    <property type="match status" value="1"/>
</dbReference>
<protein>
    <submittedName>
        <fullName evidence="2">Amidase</fullName>
    </submittedName>
</protein>
<dbReference type="KEGG" id="opr:Ocepr_0232"/>
<dbReference type="PROSITE" id="PS00571">
    <property type="entry name" value="AMIDASES"/>
    <property type="match status" value="1"/>
</dbReference>
<dbReference type="InterPro" id="IPR000120">
    <property type="entry name" value="Amidase"/>
</dbReference>
<dbReference type="InterPro" id="IPR036928">
    <property type="entry name" value="AS_sf"/>
</dbReference>
<dbReference type="RefSeq" id="WP_013456864.1">
    <property type="nucleotide sequence ID" value="NC_014761.1"/>
</dbReference>
<dbReference type="OrthoDB" id="9811471at2"/>
<feature type="domain" description="Amidase" evidence="1">
    <location>
        <begin position="36"/>
        <end position="423"/>
    </location>
</feature>
<dbReference type="InterPro" id="IPR023631">
    <property type="entry name" value="Amidase_dom"/>
</dbReference>
<dbReference type="HOGENOM" id="CLU_009600_0_3_0"/>
<dbReference type="Gene3D" id="3.90.1300.10">
    <property type="entry name" value="Amidase signature (AS) domain"/>
    <property type="match status" value="1"/>
</dbReference>
<dbReference type="Pfam" id="PF01425">
    <property type="entry name" value="Amidase"/>
    <property type="match status" value="1"/>
</dbReference>
<dbReference type="AlphaFoldDB" id="E4U5T0"/>
<dbReference type="InterPro" id="IPR020556">
    <property type="entry name" value="Amidase_CS"/>
</dbReference>
<reference evidence="2 3" key="2">
    <citation type="journal article" date="2011" name="Stand. Genomic Sci.">
        <title>Complete genome sequence of Oceanithermus profundus type strain (506).</title>
        <authorList>
            <person name="Pati A."/>
            <person name="Zhang X."/>
            <person name="Lapidus A."/>
            <person name="Nolan M."/>
            <person name="Lucas S."/>
            <person name="Del Rio T.G."/>
            <person name="Tice H."/>
            <person name="Cheng J.F."/>
            <person name="Tapia R."/>
            <person name="Han C."/>
            <person name="Goodwin L."/>
            <person name="Pitluck S."/>
            <person name="Liolios K."/>
            <person name="Pagani I."/>
            <person name="Ivanova N."/>
            <person name="Mavromatis K."/>
            <person name="Chen A."/>
            <person name="Palaniappan K."/>
            <person name="Hauser L."/>
            <person name="Jeffries C.D."/>
            <person name="Brambilla E.M."/>
            <person name="Rohl A."/>
            <person name="Mwirichia R."/>
            <person name="Rohde M."/>
            <person name="Tindall B.J."/>
            <person name="Sikorski J."/>
            <person name="Wirth R."/>
            <person name="Goker M."/>
            <person name="Woyke T."/>
            <person name="Detter J.C."/>
            <person name="Bristow J."/>
            <person name="Eisen J.A."/>
            <person name="Markowitz V."/>
            <person name="Hugenholtz P."/>
            <person name="Kyrpides N.C."/>
            <person name="Klenk H.P."/>
            <person name="Land M."/>
        </authorList>
    </citation>
    <scope>NUCLEOTIDE SEQUENCE [LARGE SCALE GENOMIC DNA]</scope>
    <source>
        <strain evidence="3">DSM 14977 / NBRC 100410 / VKM B-2274 / 506</strain>
    </source>
</reference>
<evidence type="ECO:0000259" key="1">
    <source>
        <dbReference type="Pfam" id="PF01425"/>
    </source>
</evidence>